<dbReference type="AlphaFoldDB" id="A0A7S3D4P2"/>
<feature type="region of interest" description="Disordered" evidence="1">
    <location>
        <begin position="257"/>
        <end position="289"/>
    </location>
</feature>
<dbReference type="Gene3D" id="2.60.120.590">
    <property type="entry name" value="Alpha-ketoglutarate-dependent dioxygenase AlkB-like"/>
    <property type="match status" value="1"/>
</dbReference>
<evidence type="ECO:0000313" key="2">
    <source>
        <dbReference type="EMBL" id="CAE0246443.1"/>
    </source>
</evidence>
<organism evidence="2">
    <name type="scientific">Palpitomonas bilix</name>
    <dbReference type="NCBI Taxonomy" id="652834"/>
    <lineage>
        <taxon>Eukaryota</taxon>
        <taxon>Eukaryota incertae sedis</taxon>
    </lineage>
</organism>
<dbReference type="PANTHER" id="PTHR12463">
    <property type="entry name" value="OXYGENASE-RELATED"/>
    <property type="match status" value="1"/>
</dbReference>
<dbReference type="EMBL" id="HBIB01013089">
    <property type="protein sequence ID" value="CAE0246443.1"/>
    <property type="molecule type" value="Transcribed_RNA"/>
</dbReference>
<feature type="compositionally biased region" description="Basic and acidic residues" evidence="1">
    <location>
        <begin position="405"/>
        <end position="464"/>
    </location>
</feature>
<feature type="region of interest" description="Disordered" evidence="1">
    <location>
        <begin position="398"/>
        <end position="474"/>
    </location>
</feature>
<dbReference type="InterPro" id="IPR037151">
    <property type="entry name" value="AlkB-like_sf"/>
</dbReference>
<name>A0A7S3D4P2_9EUKA</name>
<reference evidence="2" key="1">
    <citation type="submission" date="2021-01" db="EMBL/GenBank/DDBJ databases">
        <authorList>
            <person name="Corre E."/>
            <person name="Pelletier E."/>
            <person name="Niang G."/>
            <person name="Scheremetjew M."/>
            <person name="Finn R."/>
            <person name="Kale V."/>
            <person name="Holt S."/>
            <person name="Cochrane G."/>
            <person name="Meng A."/>
            <person name="Brown T."/>
            <person name="Cohen L."/>
        </authorList>
    </citation>
    <scope>NUCLEOTIDE SEQUENCE</scope>
    <source>
        <strain evidence="2">NIES-2562</strain>
    </source>
</reference>
<evidence type="ECO:0008006" key="3">
    <source>
        <dbReference type="Google" id="ProtNLM"/>
    </source>
</evidence>
<dbReference type="SUPFAM" id="SSF51197">
    <property type="entry name" value="Clavaminate synthase-like"/>
    <property type="match status" value="1"/>
</dbReference>
<dbReference type="GO" id="GO:0070988">
    <property type="term" value="P:demethylation"/>
    <property type="evidence" value="ECO:0007669"/>
    <property type="project" value="InterPro"/>
</dbReference>
<feature type="compositionally biased region" description="Basic and acidic residues" evidence="1">
    <location>
        <begin position="259"/>
        <end position="289"/>
    </location>
</feature>
<accession>A0A7S3D4P2</accession>
<dbReference type="GO" id="GO:0032451">
    <property type="term" value="F:demethylase activity"/>
    <property type="evidence" value="ECO:0007669"/>
    <property type="project" value="TreeGrafter"/>
</dbReference>
<gene>
    <name evidence="2" type="ORF">PBIL07802_LOCUS8626</name>
</gene>
<dbReference type="PANTHER" id="PTHR12463:SF0">
    <property type="entry name" value="ALPHA-KETOGLUTARATE-DEPENDENT DIOXYGENASE ALKB HOMOLOG 4"/>
    <property type="match status" value="1"/>
</dbReference>
<evidence type="ECO:0000256" key="1">
    <source>
        <dbReference type="SAM" id="MobiDB-lite"/>
    </source>
</evidence>
<dbReference type="InterPro" id="IPR032857">
    <property type="entry name" value="ALKBH4"/>
</dbReference>
<sequence length="474" mass="52520">MEAILEAAAKASICACKGVRVCPLCSGDDPSSRSKLAAMKRAEADPSIVYQVRARSDWENREGKKGGEEGRSAWRRVCGCDKVDGEEVGEIEVWCVKAEGVEGVEGELDRIDAAVQKAFAQVKLVPNFVSEEEEVTILESLAGKEWVVSQSGRLKQDYGPKANFKKKKLKMEGFSGLPSSTPIFYRNLCELGLARGFLPVEAGAIAYVKSRRSAIDAHVDDEWVWGEHLLTLSLCSSCIMSFDAHLLENGEWVAGKSGQSREEKRRDEEGGGKEGRVGEEKKGEANLSEKRERGECKECEVDVRVKVELPRRTLIISCGSARHNFTHAIFSDHIQYEEGGELRVSVTLRELSTPYLPFPPPSPTCAALAALLEREPFRLPPTSIDAVFAHFRSPFYGGGAEEEGEREREGEIERKERKEKRGDESGGAKKEGLRGVKEREEKSESGEEKTKEEGRRSIGEELVHRAFLPFLSPS</sequence>
<protein>
    <recommendedName>
        <fullName evidence="3">Alpha-ketoglutarate-dependent dioxygenase AlkB-like domain-containing protein</fullName>
    </recommendedName>
</protein>
<proteinExistence type="predicted"/>
<dbReference type="GO" id="GO:0016491">
    <property type="term" value="F:oxidoreductase activity"/>
    <property type="evidence" value="ECO:0007669"/>
    <property type="project" value="TreeGrafter"/>
</dbReference>